<keyword evidence="3" id="KW-1003">Cell membrane</keyword>
<dbReference type="InterPro" id="IPR006726">
    <property type="entry name" value="PHBA_efflux_AaeB/fusaric-R"/>
</dbReference>
<dbReference type="GO" id="GO:0022857">
    <property type="term" value="F:transmembrane transporter activity"/>
    <property type="evidence" value="ECO:0007669"/>
    <property type="project" value="InterPro"/>
</dbReference>
<keyword evidence="9" id="KW-1185">Reference proteome</keyword>
<feature type="transmembrane region" description="Helical" evidence="7">
    <location>
        <begin position="144"/>
        <end position="163"/>
    </location>
</feature>
<accession>A0A432Z0H9</accession>
<dbReference type="PANTHER" id="PTHR30509:SF9">
    <property type="entry name" value="MULTIDRUG RESISTANCE PROTEIN MDTO"/>
    <property type="match status" value="1"/>
</dbReference>
<evidence type="ECO:0000256" key="5">
    <source>
        <dbReference type="ARBA" id="ARBA00022989"/>
    </source>
</evidence>
<feature type="transmembrane region" description="Helical" evidence="7">
    <location>
        <begin position="17"/>
        <end position="35"/>
    </location>
</feature>
<dbReference type="Proteomes" id="UP000288058">
    <property type="component" value="Unassembled WGS sequence"/>
</dbReference>
<dbReference type="OrthoDB" id="9807111at2"/>
<evidence type="ECO:0000256" key="4">
    <source>
        <dbReference type="ARBA" id="ARBA00022692"/>
    </source>
</evidence>
<comment type="subcellular location">
    <subcellularLocation>
        <location evidence="1">Cell membrane</location>
        <topology evidence="1">Multi-pass membrane protein</topology>
    </subcellularLocation>
</comment>
<dbReference type="GO" id="GO:0005886">
    <property type="term" value="C:plasma membrane"/>
    <property type="evidence" value="ECO:0007669"/>
    <property type="project" value="UniProtKB-SubCell"/>
</dbReference>
<name>A0A432Z0H9_9GAMM</name>
<sequence length="559" mass="62310">MKDKLAQWGFDYVRLRFGFRTGIAACLSLIFAWALGLEHPQWAAMTVWAVSQPTRGLLVEKAAYRALGTLLGTLFGMVLVVTSGGEIIWLVAGLTLWVVLCVYTGNLLHGLISYGTILAGYSASMVVLLTQSPDALMPLGIDRLLTVFVGIMTSLIIGWAFTYKHAEQSLINQLRRQTAANLHDISRYFADPDNNDLNLSDKLSKLAALEAQLLDHGTGSVSAHESAKTLRLVINSQLGFLTELNIQEPEKNKEVSSHLLESSNKINASAKRFEIIEPLKQALNLIKNDALKRRFSEFVEATNDRLSFRDSGKTASSTLLTKTILHRDWRGARQSAIRTLVIMSLIGSAWWYTEWFQLAYLMLGASVMLTLFSTADNPALTMKYVFLGQCAGALSAILIQAAIWQYQDDILWMLVALMPVILLAGFPMSHQKTANGSMDFNLVFLLLMQPSVAYSFHVGHSITIALAVVAAPLLALVAYRLIYPTNLKARYQTLLQTLTEEIDQLNKEKLTESQYKRRKARFYHRVIKLTQISDKLGLKEKDAIIEHLLSGQKRLNSTG</sequence>
<keyword evidence="5 7" id="KW-1133">Transmembrane helix</keyword>
<protein>
    <recommendedName>
        <fullName evidence="10">FUSC family protein</fullName>
    </recommendedName>
</protein>
<evidence type="ECO:0000313" key="8">
    <source>
        <dbReference type="EMBL" id="RUO69665.1"/>
    </source>
</evidence>
<feature type="transmembrane region" description="Helical" evidence="7">
    <location>
        <begin position="111"/>
        <end position="132"/>
    </location>
</feature>
<feature type="transmembrane region" description="Helical" evidence="7">
    <location>
        <begin position="384"/>
        <end position="404"/>
    </location>
</feature>
<gene>
    <name evidence="8" type="ORF">CWI78_07000</name>
</gene>
<feature type="transmembrane region" description="Helical" evidence="7">
    <location>
        <begin position="410"/>
        <end position="428"/>
    </location>
</feature>
<feature type="transmembrane region" description="Helical" evidence="7">
    <location>
        <begin position="358"/>
        <end position="375"/>
    </location>
</feature>
<feature type="transmembrane region" description="Helical" evidence="7">
    <location>
        <begin position="335"/>
        <end position="352"/>
    </location>
</feature>
<evidence type="ECO:0000313" key="9">
    <source>
        <dbReference type="Proteomes" id="UP000288058"/>
    </source>
</evidence>
<keyword evidence="4 7" id="KW-0812">Transmembrane</keyword>
<dbReference type="PANTHER" id="PTHR30509">
    <property type="entry name" value="P-HYDROXYBENZOIC ACID EFFLUX PUMP SUBUNIT-RELATED"/>
    <property type="match status" value="1"/>
</dbReference>
<organism evidence="8 9">
    <name type="scientific">Idiomarina ramblicola</name>
    <dbReference type="NCBI Taxonomy" id="263724"/>
    <lineage>
        <taxon>Bacteria</taxon>
        <taxon>Pseudomonadati</taxon>
        <taxon>Pseudomonadota</taxon>
        <taxon>Gammaproteobacteria</taxon>
        <taxon>Alteromonadales</taxon>
        <taxon>Idiomarinaceae</taxon>
        <taxon>Idiomarina</taxon>
    </lineage>
</organism>
<dbReference type="RefSeq" id="WP_126781591.1">
    <property type="nucleotide sequence ID" value="NZ_PIQC01000004.1"/>
</dbReference>
<proteinExistence type="predicted"/>
<reference evidence="9" key="1">
    <citation type="journal article" date="2018" name="Front. Microbiol.">
        <title>Genome-Based Analysis Reveals the Taxonomy and Diversity of the Family Idiomarinaceae.</title>
        <authorList>
            <person name="Liu Y."/>
            <person name="Lai Q."/>
            <person name="Shao Z."/>
        </authorList>
    </citation>
    <scope>NUCLEOTIDE SEQUENCE [LARGE SCALE GENOMIC DNA]</scope>
    <source>
        <strain evidence="9">R22</strain>
    </source>
</reference>
<evidence type="ECO:0000256" key="1">
    <source>
        <dbReference type="ARBA" id="ARBA00004651"/>
    </source>
</evidence>
<evidence type="ECO:0008006" key="10">
    <source>
        <dbReference type="Google" id="ProtNLM"/>
    </source>
</evidence>
<evidence type="ECO:0000256" key="6">
    <source>
        <dbReference type="ARBA" id="ARBA00023136"/>
    </source>
</evidence>
<keyword evidence="6 7" id="KW-0472">Membrane</keyword>
<evidence type="ECO:0000256" key="3">
    <source>
        <dbReference type="ARBA" id="ARBA00022475"/>
    </source>
</evidence>
<dbReference type="Pfam" id="PF04632">
    <property type="entry name" value="FUSC"/>
    <property type="match status" value="2"/>
</dbReference>
<feature type="transmembrane region" description="Helical" evidence="7">
    <location>
        <begin position="462"/>
        <end position="482"/>
    </location>
</feature>
<dbReference type="AlphaFoldDB" id="A0A432Z0H9"/>
<comment type="caution">
    <text evidence="8">The sequence shown here is derived from an EMBL/GenBank/DDBJ whole genome shotgun (WGS) entry which is preliminary data.</text>
</comment>
<dbReference type="EMBL" id="PIQC01000004">
    <property type="protein sequence ID" value="RUO69665.1"/>
    <property type="molecule type" value="Genomic_DNA"/>
</dbReference>
<evidence type="ECO:0000256" key="2">
    <source>
        <dbReference type="ARBA" id="ARBA00022448"/>
    </source>
</evidence>
<feature type="transmembrane region" description="Helical" evidence="7">
    <location>
        <begin position="440"/>
        <end position="456"/>
    </location>
</feature>
<evidence type="ECO:0000256" key="7">
    <source>
        <dbReference type="SAM" id="Phobius"/>
    </source>
</evidence>
<feature type="transmembrane region" description="Helical" evidence="7">
    <location>
        <begin position="87"/>
        <end position="104"/>
    </location>
</feature>
<keyword evidence="2" id="KW-0813">Transport</keyword>